<dbReference type="PANTHER" id="PTHR24321">
    <property type="entry name" value="DEHYDROGENASES, SHORT CHAIN"/>
    <property type="match status" value="1"/>
</dbReference>
<dbReference type="InterPro" id="IPR057326">
    <property type="entry name" value="KR_dom"/>
</dbReference>
<dbReference type="Proteomes" id="UP000193108">
    <property type="component" value="Unassembled WGS sequence"/>
</dbReference>
<dbReference type="InterPro" id="IPR002347">
    <property type="entry name" value="SDR_fam"/>
</dbReference>
<dbReference type="InterPro" id="IPR020904">
    <property type="entry name" value="Sc_DH/Rdtase_CS"/>
</dbReference>
<dbReference type="EMBL" id="LQPI01000042">
    <property type="protein sequence ID" value="ORW20644.1"/>
    <property type="molecule type" value="Genomic_DNA"/>
</dbReference>
<dbReference type="PRINTS" id="PR00081">
    <property type="entry name" value="GDHRDH"/>
</dbReference>
<comment type="caution">
    <text evidence="5">The sequence shown here is derived from an EMBL/GenBank/DDBJ whole genome shotgun (WGS) entry which is preliminary data.</text>
</comment>
<dbReference type="Gene3D" id="3.40.50.720">
    <property type="entry name" value="NAD(P)-binding Rossmann-like Domain"/>
    <property type="match status" value="1"/>
</dbReference>
<gene>
    <name evidence="5" type="ORF">AWC18_11110</name>
</gene>
<dbReference type="InterPro" id="IPR036291">
    <property type="entry name" value="NAD(P)-bd_dom_sf"/>
</dbReference>
<evidence type="ECO:0000259" key="4">
    <source>
        <dbReference type="SMART" id="SM00822"/>
    </source>
</evidence>
<accession>A0A1X1ZBA9</accession>
<proteinExistence type="inferred from homology"/>
<protein>
    <submittedName>
        <fullName evidence="5">Short-chain dehydrogenase</fullName>
    </submittedName>
</protein>
<dbReference type="FunFam" id="3.40.50.720:FF:000084">
    <property type="entry name" value="Short-chain dehydrogenase reductase"/>
    <property type="match status" value="1"/>
</dbReference>
<dbReference type="PRINTS" id="PR00080">
    <property type="entry name" value="SDRFAMILY"/>
</dbReference>
<dbReference type="PANTHER" id="PTHR24321:SF8">
    <property type="entry name" value="ESTRADIOL 17-BETA-DEHYDROGENASE 8-RELATED"/>
    <property type="match status" value="1"/>
</dbReference>
<organism evidence="5 6">
    <name type="scientific">Mycolicibacter nonchromogenicus</name>
    <name type="common">Mycobacterium nonchromogenicum</name>
    <dbReference type="NCBI Taxonomy" id="1782"/>
    <lineage>
        <taxon>Bacteria</taxon>
        <taxon>Bacillati</taxon>
        <taxon>Actinomycetota</taxon>
        <taxon>Actinomycetes</taxon>
        <taxon>Mycobacteriales</taxon>
        <taxon>Mycobacteriaceae</taxon>
        <taxon>Mycolicibacter</taxon>
    </lineage>
</organism>
<keyword evidence="2" id="KW-0560">Oxidoreductase</keyword>
<dbReference type="SUPFAM" id="SSF51735">
    <property type="entry name" value="NAD(P)-binding Rossmann-fold domains"/>
    <property type="match status" value="1"/>
</dbReference>
<evidence type="ECO:0000256" key="2">
    <source>
        <dbReference type="ARBA" id="ARBA00023002"/>
    </source>
</evidence>
<dbReference type="SMART" id="SM00822">
    <property type="entry name" value="PKS_KR"/>
    <property type="match status" value="1"/>
</dbReference>
<sequence>MAGGPVNELAGQTALVTGGTAGIGLESARLLARHGASVIITGRSAARGAAAVADLGAGVRFVAADLSDLDSVKSLVHHCGDGVDIVVNNAASFPGALTVEQDVASFTATFDTNVRGAYFLVAALAPGMMRRGRGSIVNVTSMVAFKGVPGASSYSASKAALESLTRTWAAEFGPHGVRVNSVAPGPTATEGVVAEWGDVNDELGRALPLGRTARAVEIAEAVLFLASPRSSFITGSTLHADGGGAAA</sequence>
<dbReference type="GO" id="GO:0016491">
    <property type="term" value="F:oxidoreductase activity"/>
    <property type="evidence" value="ECO:0007669"/>
    <property type="project" value="UniProtKB-KW"/>
</dbReference>
<evidence type="ECO:0000256" key="1">
    <source>
        <dbReference type="ARBA" id="ARBA00006484"/>
    </source>
</evidence>
<comment type="similarity">
    <text evidence="1">Belongs to the short-chain dehydrogenases/reductases (SDR) family.</text>
</comment>
<keyword evidence="6" id="KW-1185">Reference proteome</keyword>
<feature type="domain" description="Ketoreductase" evidence="4">
    <location>
        <begin position="12"/>
        <end position="202"/>
    </location>
</feature>
<dbReference type="STRING" id="1782.AWC18_11110"/>
<dbReference type="AlphaFoldDB" id="A0A1X1ZBA9"/>
<evidence type="ECO:0000256" key="3">
    <source>
        <dbReference type="ARBA" id="ARBA00023027"/>
    </source>
</evidence>
<evidence type="ECO:0000313" key="5">
    <source>
        <dbReference type="EMBL" id="ORW20644.1"/>
    </source>
</evidence>
<evidence type="ECO:0000313" key="6">
    <source>
        <dbReference type="Proteomes" id="UP000193108"/>
    </source>
</evidence>
<keyword evidence="3" id="KW-0520">NAD</keyword>
<reference evidence="5 6" key="1">
    <citation type="submission" date="2016-01" db="EMBL/GenBank/DDBJ databases">
        <title>The new phylogeny of the genus Mycobacterium.</title>
        <authorList>
            <person name="Tarcisio F."/>
            <person name="Conor M."/>
            <person name="Antonella G."/>
            <person name="Elisabetta G."/>
            <person name="Giulia F.S."/>
            <person name="Sara T."/>
            <person name="Anna F."/>
            <person name="Clotilde B."/>
            <person name="Roberto B."/>
            <person name="Veronica D.S."/>
            <person name="Fabio R."/>
            <person name="Monica P."/>
            <person name="Olivier J."/>
            <person name="Enrico T."/>
            <person name="Nicola S."/>
        </authorList>
    </citation>
    <scope>NUCLEOTIDE SEQUENCE [LARGE SCALE GENOMIC DNA]</scope>
    <source>
        <strain evidence="5 6">DSM 44164</strain>
    </source>
</reference>
<name>A0A1X1ZBA9_MYCNO</name>
<dbReference type="CDD" id="cd05233">
    <property type="entry name" value="SDR_c"/>
    <property type="match status" value="1"/>
</dbReference>
<dbReference type="Pfam" id="PF13561">
    <property type="entry name" value="adh_short_C2"/>
    <property type="match status" value="1"/>
</dbReference>
<dbReference type="PROSITE" id="PS00061">
    <property type="entry name" value="ADH_SHORT"/>
    <property type="match status" value="1"/>
</dbReference>